<keyword evidence="6" id="KW-1185">Reference proteome</keyword>
<evidence type="ECO:0000256" key="2">
    <source>
        <dbReference type="ARBA" id="ARBA00022679"/>
    </source>
</evidence>
<comment type="cofactor">
    <cofactor evidence="1">
        <name>Zn(2+)</name>
        <dbReference type="ChEBI" id="CHEBI:29105"/>
    </cofactor>
</comment>
<dbReference type="RefSeq" id="WP_131309664.1">
    <property type="nucleotide sequence ID" value="NZ_SJFN01000015.1"/>
</dbReference>
<name>A0A4Q9VQT3_9HYPH</name>
<dbReference type="Proteomes" id="UP000292781">
    <property type="component" value="Unassembled WGS sequence"/>
</dbReference>
<protein>
    <submittedName>
        <fullName evidence="5">3-keto-5-aminohexanoate cleavage protein</fullName>
    </submittedName>
</protein>
<reference evidence="5 6" key="1">
    <citation type="submission" date="2019-02" db="EMBL/GenBank/DDBJ databases">
        <title>Siculibacillus lacustris gen. nov., sp. nov., a new rosette-forming bacterium isolated from a freshwater crater lake (Lake St. Ana, Romania).</title>
        <authorList>
            <person name="Felfoldi T."/>
            <person name="Marton Z."/>
            <person name="Szabo A."/>
            <person name="Mentes A."/>
            <person name="Boka K."/>
            <person name="Marialigeti K."/>
            <person name="Mathe I."/>
            <person name="Koncz M."/>
            <person name="Schumann P."/>
            <person name="Toth E."/>
        </authorList>
    </citation>
    <scope>NUCLEOTIDE SEQUENCE [LARGE SCALE GENOMIC DNA]</scope>
    <source>
        <strain evidence="5 6">SA-279</strain>
    </source>
</reference>
<dbReference type="OrthoDB" id="9805277at2"/>
<evidence type="ECO:0000313" key="6">
    <source>
        <dbReference type="Proteomes" id="UP000292781"/>
    </source>
</evidence>
<keyword evidence="4" id="KW-0862">Zinc</keyword>
<evidence type="ECO:0000313" key="5">
    <source>
        <dbReference type="EMBL" id="TBW37344.1"/>
    </source>
</evidence>
<dbReference type="Gene3D" id="3.20.20.70">
    <property type="entry name" value="Aldolase class I"/>
    <property type="match status" value="1"/>
</dbReference>
<dbReference type="AlphaFoldDB" id="A0A4Q9VQT3"/>
<evidence type="ECO:0000256" key="4">
    <source>
        <dbReference type="ARBA" id="ARBA00022833"/>
    </source>
</evidence>
<proteinExistence type="predicted"/>
<evidence type="ECO:0000256" key="1">
    <source>
        <dbReference type="ARBA" id="ARBA00001947"/>
    </source>
</evidence>
<keyword evidence="2" id="KW-0808">Transferase</keyword>
<dbReference type="PANTHER" id="PTHR37418">
    <property type="entry name" value="3-KETO-5-AMINOHEXANOATE CLEAVAGE ENZYME-RELATED"/>
    <property type="match status" value="1"/>
</dbReference>
<sequence length="312" mass="33345">MSKLVITAAITGGVHVPSLSPHFPYLPDMVIEQAVGAAEAGAAVLHIHARNPVDGRPSSDIGVFRDIAAAIQSRCDAALCITTGGGLGMTPEERVRPIGILRPELASLNAGSMNFAIHRLADKITAPKFDWELPYLRSTEDLIFPNTFRSMGAFTEAMQAVGTKPELEIYDVGMINNVKYLIDTGVLKAPVYLQFVMGILGGIPAAPENLLFMVETARKQIGPENFVWSCCAAGKAQMATVLLAMTMGGNVRVGLEDNLYMGPGRLAKSSAEQVEKVVRIAHELSYEIATPDEARAILGLKGNTKVGWAEAA</sequence>
<dbReference type="GO" id="GO:0046872">
    <property type="term" value="F:metal ion binding"/>
    <property type="evidence" value="ECO:0007669"/>
    <property type="project" value="UniProtKB-KW"/>
</dbReference>
<dbReference type="PANTHER" id="PTHR37418:SF2">
    <property type="entry name" value="3-KETO-5-AMINOHEXANOATE CLEAVAGE ENZYME"/>
    <property type="match status" value="1"/>
</dbReference>
<organism evidence="5 6">
    <name type="scientific">Siculibacillus lacustris</name>
    <dbReference type="NCBI Taxonomy" id="1549641"/>
    <lineage>
        <taxon>Bacteria</taxon>
        <taxon>Pseudomonadati</taxon>
        <taxon>Pseudomonadota</taxon>
        <taxon>Alphaproteobacteria</taxon>
        <taxon>Hyphomicrobiales</taxon>
        <taxon>Ancalomicrobiaceae</taxon>
        <taxon>Siculibacillus</taxon>
    </lineage>
</organism>
<keyword evidence="3" id="KW-0479">Metal-binding</keyword>
<dbReference type="GO" id="GO:0043720">
    <property type="term" value="F:3-keto-5-aminohexanoate cleavage activity"/>
    <property type="evidence" value="ECO:0007669"/>
    <property type="project" value="InterPro"/>
</dbReference>
<dbReference type="EMBL" id="SJFN01000015">
    <property type="protein sequence ID" value="TBW37344.1"/>
    <property type="molecule type" value="Genomic_DNA"/>
</dbReference>
<dbReference type="InterPro" id="IPR008567">
    <property type="entry name" value="BKACE"/>
</dbReference>
<gene>
    <name evidence="5" type="ORF">EYW49_11295</name>
</gene>
<accession>A0A4Q9VQT3</accession>
<dbReference type="InterPro" id="IPR013785">
    <property type="entry name" value="Aldolase_TIM"/>
</dbReference>
<evidence type="ECO:0000256" key="3">
    <source>
        <dbReference type="ARBA" id="ARBA00022723"/>
    </source>
</evidence>
<dbReference type="Pfam" id="PF05853">
    <property type="entry name" value="BKACE"/>
    <property type="match status" value="1"/>
</dbReference>
<comment type="caution">
    <text evidence="5">The sequence shown here is derived from an EMBL/GenBank/DDBJ whole genome shotgun (WGS) entry which is preliminary data.</text>
</comment>